<keyword evidence="6" id="KW-0472">Membrane</keyword>
<protein>
    <recommendedName>
        <fullName evidence="2">Dymeclin</fullName>
    </recommendedName>
</protein>
<reference evidence="7" key="1">
    <citation type="submission" date="2022-08" db="EMBL/GenBank/DDBJ databases">
        <title>Novel sulphate-reducing endosymbionts in the free-living metamonad Anaeramoeba.</title>
        <authorList>
            <person name="Jerlstrom-Hultqvist J."/>
            <person name="Cepicka I."/>
            <person name="Gallot-Lavallee L."/>
            <person name="Salas-Leiva D."/>
            <person name="Curtis B.A."/>
            <person name="Zahonova K."/>
            <person name="Pipaliya S."/>
            <person name="Dacks J."/>
            <person name="Roger A.J."/>
        </authorList>
    </citation>
    <scope>NUCLEOTIDE SEQUENCE</scope>
    <source>
        <strain evidence="7">Busselton2</strain>
    </source>
</reference>
<evidence type="ECO:0000256" key="3">
    <source>
        <dbReference type="ARBA" id="ARBA00022707"/>
    </source>
</evidence>
<evidence type="ECO:0000313" key="7">
    <source>
        <dbReference type="EMBL" id="KAJ3449954.1"/>
    </source>
</evidence>
<feature type="transmembrane region" description="Helical" evidence="6">
    <location>
        <begin position="677"/>
        <end position="696"/>
    </location>
</feature>
<keyword evidence="4" id="KW-0449">Lipoprotein</keyword>
<proteinExistence type="inferred from homology"/>
<dbReference type="GO" id="GO:0005794">
    <property type="term" value="C:Golgi apparatus"/>
    <property type="evidence" value="ECO:0007669"/>
    <property type="project" value="TreeGrafter"/>
</dbReference>
<keyword evidence="6" id="KW-1133">Transmembrane helix</keyword>
<comment type="caution">
    <text evidence="7">The sequence shown here is derived from an EMBL/GenBank/DDBJ whole genome shotgun (WGS) entry which is preliminary data.</text>
</comment>
<dbReference type="AlphaFoldDB" id="A0AAV8A6T4"/>
<evidence type="ECO:0000256" key="2">
    <source>
        <dbReference type="ARBA" id="ARBA00015736"/>
    </source>
</evidence>
<dbReference type="PANTHER" id="PTHR12895">
    <property type="entry name" value="DYMECLIN"/>
    <property type="match status" value="1"/>
</dbReference>
<name>A0AAV8A6T4_9EUKA</name>
<accession>A0AAV8A6T4</accession>
<keyword evidence="3" id="KW-0519">Myristate</keyword>
<feature type="compositionally biased region" description="Low complexity" evidence="5">
    <location>
        <begin position="127"/>
        <end position="150"/>
    </location>
</feature>
<evidence type="ECO:0000256" key="4">
    <source>
        <dbReference type="ARBA" id="ARBA00023288"/>
    </source>
</evidence>
<evidence type="ECO:0000256" key="6">
    <source>
        <dbReference type="SAM" id="Phobius"/>
    </source>
</evidence>
<organism evidence="7 8">
    <name type="scientific">Anaeramoeba flamelloides</name>
    <dbReference type="NCBI Taxonomy" id="1746091"/>
    <lineage>
        <taxon>Eukaryota</taxon>
        <taxon>Metamonada</taxon>
        <taxon>Anaeramoebidae</taxon>
        <taxon>Anaeramoeba</taxon>
    </lineage>
</organism>
<dbReference type="PANTHER" id="PTHR12895:SF9">
    <property type="entry name" value="DYMECLIN"/>
    <property type="match status" value="1"/>
</dbReference>
<dbReference type="Pfam" id="PF09742">
    <property type="entry name" value="Dymeclin"/>
    <property type="match status" value="1"/>
</dbReference>
<keyword evidence="6" id="KW-0812">Transmembrane</keyword>
<dbReference type="Proteomes" id="UP001146793">
    <property type="component" value="Unassembled WGS sequence"/>
</dbReference>
<feature type="region of interest" description="Disordered" evidence="5">
    <location>
        <begin position="127"/>
        <end position="161"/>
    </location>
</feature>
<feature type="compositionally biased region" description="Basic and acidic residues" evidence="5">
    <location>
        <begin position="151"/>
        <end position="161"/>
    </location>
</feature>
<dbReference type="EMBL" id="JANTQA010000012">
    <property type="protein sequence ID" value="KAJ3449954.1"/>
    <property type="molecule type" value="Genomic_DNA"/>
</dbReference>
<gene>
    <name evidence="7" type="ORF">M0812_06114</name>
</gene>
<comment type="similarity">
    <text evidence="1">Belongs to the dymeclin family.</text>
</comment>
<dbReference type="GO" id="GO:0007030">
    <property type="term" value="P:Golgi organization"/>
    <property type="evidence" value="ECO:0007669"/>
    <property type="project" value="TreeGrafter"/>
</dbReference>
<dbReference type="InterPro" id="IPR019142">
    <property type="entry name" value="Dymeclin"/>
</dbReference>
<evidence type="ECO:0000256" key="5">
    <source>
        <dbReference type="SAM" id="MobiDB-lite"/>
    </source>
</evidence>
<evidence type="ECO:0000256" key="1">
    <source>
        <dbReference type="ARBA" id="ARBA00010603"/>
    </source>
</evidence>
<evidence type="ECO:0000313" key="8">
    <source>
        <dbReference type="Proteomes" id="UP001146793"/>
    </source>
</evidence>
<sequence>MNLIKNLIIPFVGKTQIAQTNGFWKKMDRILIKNGFLKFNDEQIEKKIQPYIDDLLLNNSNTQHFGIFVNLIVEQFSQFISNKTNYKVLESLHHKLSFLRIFLLLLISRTDHSNRIYLFSFPNNNNENENVNENDNNKNVDQNNKKNVNTNEKETKTNKDQNPKILMNSFTNLKELILKLIECLLKMQAKPETTSFLFEILYTFNVILSTTLFEQNVKQGFEKDLFFYLINKEIPKKTIKMLIAKMINLICNYDSTNLQPKKGWIDNFTGGASLLVSVPVSIIGFMIPSLKETNQPILTKYPLTQMSITLLLLLIYSPASISATNQLVENEAVVNLYNKKFSGLKDHKLNKENLENNNKWISFKLLSDTIKKLIEDDKIILLLYSLLNSNGSFLEYFLSRTDLDHFILPLLESLYTSDFEHDAEKNYIKIIILLILSQDVVFNTTINNNKIQKEIPWYKPWLLKDVSIGTVLVCVIGKVAQINLIKFENLYTVDNCLSLISNMAPFFDELHPPAARRLVNIFLIIMKKLNNYCLKKTKNEFELQKIGYLNTLFLKILEIINIALSLKPKQKKYIIYYIIQSFDKIFQDQFQWLSGNNKDAILQLLNNFKYYCKFISNQIDLQTSNKNKKNVSNEPKSIEEILQIIVNSSKFKKNSDRTSLQLQTRFKYSENQNSFDFFLPYIWLITIFDVGLLNVIKPKIKLFNSNDPESNK</sequence>